<feature type="region of interest" description="Disordered" evidence="1">
    <location>
        <begin position="152"/>
        <end position="185"/>
    </location>
</feature>
<reference evidence="2" key="1">
    <citation type="submission" date="2021-01" db="EMBL/GenBank/DDBJ databases">
        <authorList>
            <person name="Lovell J.T."/>
            <person name="Bentley N."/>
            <person name="Bhattarai G."/>
            <person name="Jenkins J.W."/>
            <person name="Sreedasyam A."/>
            <person name="Alarcon Y."/>
            <person name="Bock C."/>
            <person name="Boston L."/>
            <person name="Carlson J."/>
            <person name="Cervantes K."/>
            <person name="Clermont K."/>
            <person name="Krom N."/>
            <person name="Kubenka K."/>
            <person name="Mamidi S."/>
            <person name="Mattison C."/>
            <person name="Monteros M."/>
            <person name="Pisani C."/>
            <person name="Plott C."/>
            <person name="Rajasekar S."/>
            <person name="Rhein H.S."/>
            <person name="Rohla C."/>
            <person name="Song M."/>
            <person name="Hilaire R.S."/>
            <person name="Shu S."/>
            <person name="Wells L."/>
            <person name="Wang X."/>
            <person name="Webber J."/>
            <person name="Heerema R.J."/>
            <person name="Klein P."/>
            <person name="Conner P."/>
            <person name="Grauke L."/>
            <person name="Grimwood J."/>
            <person name="Schmutz J."/>
            <person name="Randall J.J."/>
        </authorList>
    </citation>
    <scope>NUCLEOTIDE SEQUENCE</scope>
    <source>
        <tissue evidence="2">Leaf</tissue>
    </source>
</reference>
<evidence type="ECO:0000313" key="3">
    <source>
        <dbReference type="Proteomes" id="UP000811246"/>
    </source>
</evidence>
<evidence type="ECO:0000256" key="1">
    <source>
        <dbReference type="SAM" id="MobiDB-lite"/>
    </source>
</evidence>
<dbReference type="AlphaFoldDB" id="A0A922E2Q1"/>
<sequence>MKRLRSIEVLDSYGDKCKDPNPNPNWSSSSSHRSFYYKPDSVRKGMARYDRDRSADEDREGSRMMRKRSDHDSEGGFDRRKGGFDRYSGENRGGGAVGGGYDRTLMHRSESFCGGLSSTRREFPLTWVGSAFDVGGFGGGFGFLVQRGWVSRTDRPPLGSSSSTFWFNRERERGEADRHSEEENS</sequence>
<protein>
    <submittedName>
        <fullName evidence="2">Uncharacterized protein</fullName>
    </submittedName>
</protein>
<dbReference type="Proteomes" id="UP000811246">
    <property type="component" value="Chromosome 9"/>
</dbReference>
<name>A0A922E2Q1_CARIL</name>
<feature type="region of interest" description="Disordered" evidence="1">
    <location>
        <begin position="1"/>
        <end position="96"/>
    </location>
</feature>
<feature type="compositionally biased region" description="Basic and acidic residues" evidence="1">
    <location>
        <begin position="168"/>
        <end position="185"/>
    </location>
</feature>
<feature type="compositionally biased region" description="Basic and acidic residues" evidence="1">
    <location>
        <begin position="1"/>
        <end position="19"/>
    </location>
</feature>
<dbReference type="EMBL" id="CM031833">
    <property type="protein sequence ID" value="KAG6695623.1"/>
    <property type="molecule type" value="Genomic_DNA"/>
</dbReference>
<proteinExistence type="predicted"/>
<accession>A0A922E2Q1</accession>
<gene>
    <name evidence="2" type="ORF">I3842_09G107100</name>
</gene>
<organism evidence="2 3">
    <name type="scientific">Carya illinoinensis</name>
    <name type="common">Pecan</name>
    <dbReference type="NCBI Taxonomy" id="32201"/>
    <lineage>
        <taxon>Eukaryota</taxon>
        <taxon>Viridiplantae</taxon>
        <taxon>Streptophyta</taxon>
        <taxon>Embryophyta</taxon>
        <taxon>Tracheophyta</taxon>
        <taxon>Spermatophyta</taxon>
        <taxon>Magnoliopsida</taxon>
        <taxon>eudicotyledons</taxon>
        <taxon>Gunneridae</taxon>
        <taxon>Pentapetalae</taxon>
        <taxon>rosids</taxon>
        <taxon>fabids</taxon>
        <taxon>Fagales</taxon>
        <taxon>Juglandaceae</taxon>
        <taxon>Carya</taxon>
    </lineage>
</organism>
<comment type="caution">
    <text evidence="2">The sequence shown here is derived from an EMBL/GenBank/DDBJ whole genome shotgun (WGS) entry which is preliminary data.</text>
</comment>
<evidence type="ECO:0000313" key="2">
    <source>
        <dbReference type="EMBL" id="KAG6695623.1"/>
    </source>
</evidence>
<feature type="compositionally biased region" description="Basic and acidic residues" evidence="1">
    <location>
        <begin position="40"/>
        <end position="89"/>
    </location>
</feature>